<evidence type="ECO:0000256" key="5">
    <source>
        <dbReference type="SAM" id="Phobius"/>
    </source>
</evidence>
<protein>
    <recommendedName>
        <fullName evidence="6">Fatty acid hydroxylase domain-containing protein</fullName>
    </recommendedName>
</protein>
<comment type="subcellular location">
    <subcellularLocation>
        <location evidence="1">Membrane</location>
    </subcellularLocation>
</comment>
<evidence type="ECO:0000256" key="4">
    <source>
        <dbReference type="ARBA" id="ARBA00023136"/>
    </source>
</evidence>
<keyword evidence="2 5" id="KW-0812">Transmembrane</keyword>
<feature type="transmembrane region" description="Helical" evidence="5">
    <location>
        <begin position="191"/>
        <end position="216"/>
    </location>
</feature>
<feature type="transmembrane region" description="Helical" evidence="5">
    <location>
        <begin position="59"/>
        <end position="78"/>
    </location>
</feature>
<name>A0A8C0K020_CANLU</name>
<proteinExistence type="predicted"/>
<dbReference type="GeneTree" id="ENSGT00940000158012"/>
<evidence type="ECO:0000313" key="8">
    <source>
        <dbReference type="Proteomes" id="UP000694391"/>
    </source>
</evidence>
<dbReference type="Proteomes" id="UP000694391">
    <property type="component" value="Unplaced"/>
</dbReference>
<dbReference type="GO" id="GO:0008610">
    <property type="term" value="P:lipid biosynthetic process"/>
    <property type="evidence" value="ECO:0007669"/>
    <property type="project" value="InterPro"/>
</dbReference>
<evidence type="ECO:0000256" key="2">
    <source>
        <dbReference type="ARBA" id="ARBA00022692"/>
    </source>
</evidence>
<dbReference type="GO" id="GO:0016491">
    <property type="term" value="F:oxidoreductase activity"/>
    <property type="evidence" value="ECO:0007669"/>
    <property type="project" value="InterPro"/>
</dbReference>
<reference evidence="7" key="2">
    <citation type="submission" date="2025-09" db="UniProtKB">
        <authorList>
            <consortium name="Ensembl"/>
        </authorList>
    </citation>
    <scope>IDENTIFICATION</scope>
</reference>
<reference evidence="7" key="1">
    <citation type="submission" date="2025-08" db="UniProtKB">
        <authorList>
            <consortium name="Ensembl"/>
        </authorList>
    </citation>
    <scope>IDENTIFICATION</scope>
</reference>
<dbReference type="PANTHER" id="PTHR11863">
    <property type="entry name" value="STEROL DESATURASE"/>
    <property type="match status" value="1"/>
</dbReference>
<evidence type="ECO:0000256" key="1">
    <source>
        <dbReference type="ARBA" id="ARBA00004370"/>
    </source>
</evidence>
<dbReference type="Pfam" id="PF04116">
    <property type="entry name" value="FA_hydroxylase"/>
    <property type="match status" value="1"/>
</dbReference>
<dbReference type="Ensembl" id="ENSCAFT00020008181.1">
    <property type="protein sequence ID" value="ENSCAFP00020007069.1"/>
    <property type="gene ID" value="ENSCAFG00020005739.1"/>
</dbReference>
<dbReference type="GO" id="GO:0016020">
    <property type="term" value="C:membrane"/>
    <property type="evidence" value="ECO:0007669"/>
    <property type="project" value="UniProtKB-SubCell"/>
</dbReference>
<evidence type="ECO:0000256" key="3">
    <source>
        <dbReference type="ARBA" id="ARBA00022989"/>
    </source>
</evidence>
<dbReference type="AlphaFoldDB" id="A0A8C0K020"/>
<dbReference type="InterPro" id="IPR006694">
    <property type="entry name" value="Fatty_acid_hydroxylase"/>
</dbReference>
<keyword evidence="8" id="KW-1185">Reference proteome</keyword>
<feature type="domain" description="Fatty acid hydroxylase" evidence="6">
    <location>
        <begin position="143"/>
        <end position="273"/>
    </location>
</feature>
<keyword evidence="4 5" id="KW-0472">Membrane</keyword>
<dbReference type="InterPro" id="IPR050307">
    <property type="entry name" value="Sterol_Desaturase_Related"/>
</dbReference>
<evidence type="ECO:0000313" key="7">
    <source>
        <dbReference type="Ensembl" id="ENSCAFP00020007069.1"/>
    </source>
</evidence>
<organism evidence="7 8">
    <name type="scientific">Canis lupus dingo</name>
    <name type="common">dingo</name>
    <dbReference type="NCBI Taxonomy" id="286419"/>
    <lineage>
        <taxon>Eukaryota</taxon>
        <taxon>Metazoa</taxon>
        <taxon>Chordata</taxon>
        <taxon>Craniata</taxon>
        <taxon>Vertebrata</taxon>
        <taxon>Euteleostomi</taxon>
        <taxon>Mammalia</taxon>
        <taxon>Eutheria</taxon>
        <taxon>Laurasiatheria</taxon>
        <taxon>Carnivora</taxon>
        <taxon>Caniformia</taxon>
        <taxon>Canidae</taxon>
        <taxon>Canis</taxon>
    </lineage>
</organism>
<keyword evidence="3 5" id="KW-1133">Transmembrane helix</keyword>
<evidence type="ECO:0000259" key="6">
    <source>
        <dbReference type="Pfam" id="PF04116"/>
    </source>
</evidence>
<accession>A0A8C0K020</accession>
<dbReference type="GO" id="GO:0005506">
    <property type="term" value="F:iron ion binding"/>
    <property type="evidence" value="ECO:0007669"/>
    <property type="project" value="InterPro"/>
</dbReference>
<sequence length="292" mass="34958">MATNESISIFSSASLAVEYVDSLLLRTLYKNHFKMLGTGQPRWLSSLIATWGSLIVHEVLYFLFCLPGFLFQFIPFMKKYKIQKDKPETWENQWKCFKVLLFNHFCIQLPLICGTYYFTEYFNIPYDWERMPRWYMLLARCFGCAVIEDTWHYFLHRLLHHKRIYKYIHKVHHEFQAAFGMEAEYAHPLETLILGTGFFIGIMLLCDHVILLWAWVTICLIETIDVYSGYDIPLNTLNLISFYAGSWHHDFHHMNFIGNYASTFTWWDRIFGTDSQFTAYNEKMKRIEKKMQ</sequence>
<feature type="transmembrane region" description="Helical" evidence="5">
    <location>
        <begin position="99"/>
        <end position="119"/>
    </location>
</feature>